<dbReference type="EMBL" id="LR778114">
    <property type="protein sequence ID" value="CAB1128197.1"/>
    <property type="molecule type" value="Genomic_DNA"/>
</dbReference>
<accession>A0A6F8ZEK0</accession>
<dbReference type="KEGG" id="hfv:R50_0691"/>
<name>A0A6F8ZEK0_9FIRM</name>
<gene>
    <name evidence="1" type="ORF">R50_0691</name>
</gene>
<dbReference type="AlphaFoldDB" id="A0A6F8ZEK0"/>
<evidence type="ECO:0000313" key="2">
    <source>
        <dbReference type="Proteomes" id="UP000503399"/>
    </source>
</evidence>
<sequence>MGVTEVEAFRARIQSPALEPVWRMARENIDNLPFDDLLQGLERSSQVIRHITNPRHIAMATESDWEEAVRKLRSGRRHLSEITGHMDLSRFRLYLASLVEDDTGSVEDRVQAFALSLPMLPAEVAKDIAIEFLHLAAPRRYPLVTEWVYSHRTGTGALPYLLEFTNEPGQNGKDRFRQWGAGYQGVADQLRVLEEELDRQGLAKWGAFSVDMVLAYFYADYLYKMYFQTTSRSLFGAFPTAYGVISYLLGLPIPKEAMPTGQGWEAPSDWM</sequence>
<evidence type="ECO:0000313" key="1">
    <source>
        <dbReference type="EMBL" id="CAB1128197.1"/>
    </source>
</evidence>
<organism evidence="1 2">
    <name type="scientific">Candidatus Hydrogenisulfobacillus filiaventi</name>
    <dbReference type="NCBI Taxonomy" id="2707344"/>
    <lineage>
        <taxon>Bacteria</taxon>
        <taxon>Bacillati</taxon>
        <taxon>Bacillota</taxon>
        <taxon>Clostridia</taxon>
        <taxon>Eubacteriales</taxon>
        <taxon>Clostridiales Family XVII. Incertae Sedis</taxon>
        <taxon>Candidatus Hydrogenisulfobacillus</taxon>
    </lineage>
</organism>
<reference evidence="1 2" key="1">
    <citation type="submission" date="2020-02" db="EMBL/GenBank/DDBJ databases">
        <authorList>
            <person name="Hogendoorn C."/>
        </authorList>
    </citation>
    <scope>NUCLEOTIDE SEQUENCE [LARGE SCALE GENOMIC DNA]</scope>
    <source>
        <strain evidence="1">R501</strain>
    </source>
</reference>
<keyword evidence="2" id="KW-1185">Reference proteome</keyword>
<proteinExistence type="predicted"/>
<protein>
    <submittedName>
        <fullName evidence="1">Uncharacterized protein</fullName>
    </submittedName>
</protein>
<dbReference type="Proteomes" id="UP000503399">
    <property type="component" value="Chromosome"/>
</dbReference>